<dbReference type="GeneID" id="107886658"/>
<keyword evidence="1" id="KW-1185">Reference proteome</keyword>
<evidence type="ECO:0000313" key="2">
    <source>
        <dbReference type="RefSeq" id="XP_040952155.1"/>
    </source>
</evidence>
<sequence length="106" mass="11551">MLTLYFAGVEKERGCNSTRDTWDMAAEICLSQLPSLVEDRNAEFQLVKNSGFTSAAPPSVVLRIVVGSLLLHLRWHPSATSPSASLCYISVGIPLPLLQFSAIQFA</sequence>
<organism evidence="1 2">
    <name type="scientific">Gossypium hirsutum</name>
    <name type="common">Upland cotton</name>
    <name type="synonym">Gossypium mexicanum</name>
    <dbReference type="NCBI Taxonomy" id="3635"/>
    <lineage>
        <taxon>Eukaryota</taxon>
        <taxon>Viridiplantae</taxon>
        <taxon>Streptophyta</taxon>
        <taxon>Embryophyta</taxon>
        <taxon>Tracheophyta</taxon>
        <taxon>Spermatophyta</taxon>
        <taxon>Magnoliopsida</taxon>
        <taxon>eudicotyledons</taxon>
        <taxon>Gunneridae</taxon>
        <taxon>Pentapetalae</taxon>
        <taxon>rosids</taxon>
        <taxon>malvids</taxon>
        <taxon>Malvales</taxon>
        <taxon>Malvaceae</taxon>
        <taxon>Malvoideae</taxon>
        <taxon>Gossypium</taxon>
    </lineage>
</organism>
<accession>A0ABM3ABE4</accession>
<dbReference type="Proteomes" id="UP000818029">
    <property type="component" value="Chromosome A03"/>
</dbReference>
<name>A0ABM3ABE4_GOSHI</name>
<dbReference type="RefSeq" id="XP_040952155.1">
    <property type="nucleotide sequence ID" value="XM_041096221.1"/>
</dbReference>
<protein>
    <submittedName>
        <fullName evidence="2">Uncharacterized protein</fullName>
    </submittedName>
</protein>
<proteinExistence type="predicted"/>
<reference evidence="2" key="2">
    <citation type="submission" date="2025-08" db="UniProtKB">
        <authorList>
            <consortium name="RefSeq"/>
        </authorList>
    </citation>
    <scope>IDENTIFICATION</scope>
</reference>
<evidence type="ECO:0000313" key="1">
    <source>
        <dbReference type="Proteomes" id="UP000818029"/>
    </source>
</evidence>
<reference evidence="1" key="1">
    <citation type="journal article" date="2020" name="Nat. Genet.">
        <title>Genomic diversifications of five Gossypium allopolyploid species and their impact on cotton improvement.</title>
        <authorList>
            <person name="Chen Z.J."/>
            <person name="Sreedasyam A."/>
            <person name="Ando A."/>
            <person name="Song Q."/>
            <person name="De Santiago L.M."/>
            <person name="Hulse-Kemp A.M."/>
            <person name="Ding M."/>
            <person name="Ye W."/>
            <person name="Kirkbride R.C."/>
            <person name="Jenkins J."/>
            <person name="Plott C."/>
            <person name="Lovell J."/>
            <person name="Lin Y.M."/>
            <person name="Vaughn R."/>
            <person name="Liu B."/>
            <person name="Simpson S."/>
            <person name="Scheffler B.E."/>
            <person name="Wen L."/>
            <person name="Saski C.A."/>
            <person name="Grover C.E."/>
            <person name="Hu G."/>
            <person name="Conover J.L."/>
            <person name="Carlson J.W."/>
            <person name="Shu S."/>
            <person name="Boston L.B."/>
            <person name="Williams M."/>
            <person name="Peterson D.G."/>
            <person name="McGee K."/>
            <person name="Jones D.C."/>
            <person name="Wendel J.F."/>
            <person name="Stelly D.M."/>
            <person name="Grimwood J."/>
            <person name="Schmutz J."/>
        </authorList>
    </citation>
    <scope>NUCLEOTIDE SEQUENCE [LARGE SCALE GENOMIC DNA]</scope>
    <source>
        <strain evidence="1">cv. TM-1</strain>
    </source>
</reference>
<gene>
    <name evidence="2" type="primary">LOC107886658</name>
</gene>